<protein>
    <submittedName>
        <fullName evidence="1">Uncharacterized protein</fullName>
    </submittedName>
</protein>
<dbReference type="AlphaFoldDB" id="A0ABD3LHK2"/>
<keyword evidence="2" id="KW-1185">Reference proteome</keyword>
<reference evidence="1 2" key="1">
    <citation type="submission" date="2024-11" db="EMBL/GenBank/DDBJ databases">
        <title>Chromosome-level genome assembly of Eucalyptus globulus Labill. provides insights into its genome evolution.</title>
        <authorList>
            <person name="Li X."/>
        </authorList>
    </citation>
    <scope>NUCLEOTIDE SEQUENCE [LARGE SCALE GENOMIC DNA]</scope>
    <source>
        <strain evidence="1">CL2024</strain>
        <tissue evidence="1">Fresh tender leaves</tissue>
    </source>
</reference>
<dbReference type="Proteomes" id="UP001634007">
    <property type="component" value="Unassembled WGS sequence"/>
</dbReference>
<name>A0ABD3LHK2_EUCGL</name>
<sequence length="97" mass="10694">MMISGRGDLGGEKLVRVEHSSCLHRLELSQKRESLKEIQGALTEGKQKGAHWFFGESQKAASKRSGVLWKLSSHRDGWGIISFLAETISQGGERGTL</sequence>
<proteinExistence type="predicted"/>
<organism evidence="1 2">
    <name type="scientific">Eucalyptus globulus</name>
    <name type="common">Tasmanian blue gum</name>
    <dbReference type="NCBI Taxonomy" id="34317"/>
    <lineage>
        <taxon>Eukaryota</taxon>
        <taxon>Viridiplantae</taxon>
        <taxon>Streptophyta</taxon>
        <taxon>Embryophyta</taxon>
        <taxon>Tracheophyta</taxon>
        <taxon>Spermatophyta</taxon>
        <taxon>Magnoliopsida</taxon>
        <taxon>eudicotyledons</taxon>
        <taxon>Gunneridae</taxon>
        <taxon>Pentapetalae</taxon>
        <taxon>rosids</taxon>
        <taxon>malvids</taxon>
        <taxon>Myrtales</taxon>
        <taxon>Myrtaceae</taxon>
        <taxon>Myrtoideae</taxon>
        <taxon>Eucalypteae</taxon>
        <taxon>Eucalyptus</taxon>
    </lineage>
</organism>
<accession>A0ABD3LHK2</accession>
<evidence type="ECO:0000313" key="2">
    <source>
        <dbReference type="Proteomes" id="UP001634007"/>
    </source>
</evidence>
<comment type="caution">
    <text evidence="1">The sequence shown here is derived from an EMBL/GenBank/DDBJ whole genome shotgun (WGS) entry which is preliminary data.</text>
</comment>
<gene>
    <name evidence="1" type="ORF">ACJRO7_012102</name>
</gene>
<evidence type="ECO:0000313" key="1">
    <source>
        <dbReference type="EMBL" id="KAL3751224.1"/>
    </source>
</evidence>
<dbReference type="EMBL" id="JBJKBG010000002">
    <property type="protein sequence ID" value="KAL3751224.1"/>
    <property type="molecule type" value="Genomic_DNA"/>
</dbReference>